<comment type="caution">
    <text evidence="4">The sequence shown here is derived from an EMBL/GenBank/DDBJ whole genome shotgun (WGS) entry which is preliminary data.</text>
</comment>
<feature type="domain" description="DUF4168" evidence="3">
    <location>
        <begin position="85"/>
        <end position="120"/>
    </location>
</feature>
<feature type="compositionally biased region" description="Low complexity" evidence="1">
    <location>
        <begin position="19"/>
        <end position="30"/>
    </location>
</feature>
<dbReference type="RefSeq" id="WP_160727240.1">
    <property type="nucleotide sequence ID" value="NZ_WTYC01000002.1"/>
</dbReference>
<keyword evidence="5" id="KW-1185">Reference proteome</keyword>
<reference evidence="4 5" key="1">
    <citation type="submission" date="2019-12" db="EMBL/GenBank/DDBJ databases">
        <title>Genomic-based taxomic classification of the family Erythrobacteraceae.</title>
        <authorList>
            <person name="Xu L."/>
        </authorList>
    </citation>
    <scope>NUCLEOTIDE SEQUENCE [LARGE SCALE GENOMIC DNA]</scope>
    <source>
        <strain evidence="4 5">DSM 17792</strain>
    </source>
</reference>
<protein>
    <submittedName>
        <fullName evidence="4">DUF4168 domain-containing protein</fullName>
    </submittedName>
</protein>
<accession>A0A844XR87</accession>
<feature type="chain" id="PRO_5032361476" evidence="2">
    <location>
        <begin position="22"/>
        <end position="133"/>
    </location>
</feature>
<sequence>MKTLSTLLAGSALILASGAAAQTTAPEAEAMPQMPSQELPDDSAVPKEPAMNDAASDDTFSDAEIESFAAAALKIQSLNGDEAAKQQQAADIVAQSGIDPETFNAIGTAMQTDPALADRVRTAAAEMQPQPAG</sequence>
<dbReference type="Pfam" id="PF13767">
    <property type="entry name" value="DUF4168"/>
    <property type="match status" value="1"/>
</dbReference>
<feature type="region of interest" description="Disordered" evidence="1">
    <location>
        <begin position="19"/>
        <end position="62"/>
    </location>
</feature>
<evidence type="ECO:0000313" key="4">
    <source>
        <dbReference type="EMBL" id="MXO47683.1"/>
    </source>
</evidence>
<keyword evidence="2" id="KW-0732">Signal</keyword>
<dbReference type="OrthoDB" id="7586068at2"/>
<evidence type="ECO:0000259" key="3">
    <source>
        <dbReference type="Pfam" id="PF13767"/>
    </source>
</evidence>
<dbReference type="Proteomes" id="UP000448199">
    <property type="component" value="Unassembled WGS sequence"/>
</dbReference>
<dbReference type="AlphaFoldDB" id="A0A844XR87"/>
<feature type="signal peptide" evidence="2">
    <location>
        <begin position="1"/>
        <end position="21"/>
    </location>
</feature>
<gene>
    <name evidence="4" type="ORF">GRI69_05395</name>
</gene>
<dbReference type="EMBL" id="WTYC01000002">
    <property type="protein sequence ID" value="MXO47683.1"/>
    <property type="molecule type" value="Genomic_DNA"/>
</dbReference>
<evidence type="ECO:0000256" key="2">
    <source>
        <dbReference type="SAM" id="SignalP"/>
    </source>
</evidence>
<evidence type="ECO:0000313" key="5">
    <source>
        <dbReference type="Proteomes" id="UP000448199"/>
    </source>
</evidence>
<evidence type="ECO:0000256" key="1">
    <source>
        <dbReference type="SAM" id="MobiDB-lite"/>
    </source>
</evidence>
<proteinExistence type="predicted"/>
<organism evidence="4 5">
    <name type="scientific">Qipengyuania vulgaris</name>
    <dbReference type="NCBI Taxonomy" id="291985"/>
    <lineage>
        <taxon>Bacteria</taxon>
        <taxon>Pseudomonadati</taxon>
        <taxon>Pseudomonadota</taxon>
        <taxon>Alphaproteobacteria</taxon>
        <taxon>Sphingomonadales</taxon>
        <taxon>Erythrobacteraceae</taxon>
        <taxon>Qipengyuania</taxon>
    </lineage>
</organism>
<name>A0A844XR87_9SPHN</name>
<dbReference type="InterPro" id="IPR025433">
    <property type="entry name" value="DUF4168"/>
</dbReference>